<dbReference type="PROSITE" id="PS00105">
    <property type="entry name" value="AA_TRANSFER_CLASS_1"/>
    <property type="match status" value="1"/>
</dbReference>
<dbReference type="InterPro" id="IPR004838">
    <property type="entry name" value="NHTrfase_class1_PyrdxlP-BS"/>
</dbReference>
<dbReference type="InterPro" id="IPR050881">
    <property type="entry name" value="LL-DAP_aminotransferase"/>
</dbReference>
<protein>
    <recommendedName>
        <fullName evidence="4">Aminotransferase</fullName>
        <ecNumber evidence="4">2.6.1.-</ecNumber>
    </recommendedName>
</protein>
<reference evidence="7" key="1">
    <citation type="journal article" date="2019" name="Int. J. Syst. Evol. Microbiol.">
        <title>The Global Catalogue of Microorganisms (GCM) 10K type strain sequencing project: providing services to taxonomists for standard genome sequencing and annotation.</title>
        <authorList>
            <consortium name="The Broad Institute Genomics Platform"/>
            <consortium name="The Broad Institute Genome Sequencing Center for Infectious Disease"/>
            <person name="Wu L."/>
            <person name="Ma J."/>
        </authorList>
    </citation>
    <scope>NUCLEOTIDE SEQUENCE [LARGE SCALE GENOMIC DNA]</scope>
    <source>
        <strain evidence="7">JCM 14303</strain>
    </source>
</reference>
<dbReference type="PANTHER" id="PTHR42832:SF3">
    <property type="entry name" value="L-GLUTAMINE--4-(METHYLSULFANYL)-2-OXOBUTANOATE AMINOTRANSFERASE"/>
    <property type="match status" value="1"/>
</dbReference>
<comment type="caution">
    <text evidence="6">The sequence shown here is derived from an EMBL/GenBank/DDBJ whole genome shotgun (WGS) entry which is preliminary data.</text>
</comment>
<dbReference type="InterPro" id="IPR015424">
    <property type="entry name" value="PyrdxlP-dep_Trfase"/>
</dbReference>
<organism evidence="6 7">
    <name type="scientific">Kribbella lupini</name>
    <dbReference type="NCBI Taxonomy" id="291602"/>
    <lineage>
        <taxon>Bacteria</taxon>
        <taxon>Bacillati</taxon>
        <taxon>Actinomycetota</taxon>
        <taxon>Actinomycetes</taxon>
        <taxon>Propionibacteriales</taxon>
        <taxon>Kribbellaceae</taxon>
        <taxon>Kribbella</taxon>
    </lineage>
</organism>
<evidence type="ECO:0000256" key="3">
    <source>
        <dbReference type="ARBA" id="ARBA00022679"/>
    </source>
</evidence>
<dbReference type="NCBIfam" id="TIGR03539">
    <property type="entry name" value="DapC_actino"/>
    <property type="match status" value="1"/>
</dbReference>
<dbReference type="EMBL" id="BAAANC010000002">
    <property type="protein sequence ID" value="GAA1525239.1"/>
    <property type="molecule type" value="Genomic_DNA"/>
</dbReference>
<dbReference type="Gene3D" id="3.40.640.10">
    <property type="entry name" value="Type I PLP-dependent aspartate aminotransferase-like (Major domain)"/>
    <property type="match status" value="1"/>
</dbReference>
<comment type="similarity">
    <text evidence="4">Belongs to the class-I pyridoxal-phosphate-dependent aminotransferase family.</text>
</comment>
<dbReference type="Proteomes" id="UP001500363">
    <property type="component" value="Unassembled WGS sequence"/>
</dbReference>
<dbReference type="InterPro" id="IPR015422">
    <property type="entry name" value="PyrdxlP-dep_Trfase_small"/>
</dbReference>
<evidence type="ECO:0000313" key="7">
    <source>
        <dbReference type="Proteomes" id="UP001500363"/>
    </source>
</evidence>
<dbReference type="Pfam" id="PF00155">
    <property type="entry name" value="Aminotran_1_2"/>
    <property type="match status" value="1"/>
</dbReference>
<keyword evidence="2 4" id="KW-0032">Aminotransferase</keyword>
<dbReference type="SUPFAM" id="SSF53383">
    <property type="entry name" value="PLP-dependent transferases"/>
    <property type="match status" value="1"/>
</dbReference>
<name>A0ABP4LME1_9ACTN</name>
<dbReference type="CDD" id="cd00609">
    <property type="entry name" value="AAT_like"/>
    <property type="match status" value="1"/>
</dbReference>
<dbReference type="PANTHER" id="PTHR42832">
    <property type="entry name" value="AMINO ACID AMINOTRANSFERASE"/>
    <property type="match status" value="1"/>
</dbReference>
<proteinExistence type="inferred from homology"/>
<dbReference type="Gene3D" id="3.90.1150.10">
    <property type="entry name" value="Aspartate Aminotransferase, domain 1"/>
    <property type="match status" value="1"/>
</dbReference>
<dbReference type="InterPro" id="IPR004839">
    <property type="entry name" value="Aminotransferase_I/II_large"/>
</dbReference>
<evidence type="ECO:0000259" key="5">
    <source>
        <dbReference type="Pfam" id="PF00155"/>
    </source>
</evidence>
<evidence type="ECO:0000256" key="4">
    <source>
        <dbReference type="RuleBase" id="RU000481"/>
    </source>
</evidence>
<evidence type="ECO:0000313" key="6">
    <source>
        <dbReference type="EMBL" id="GAA1525239.1"/>
    </source>
</evidence>
<feature type="domain" description="Aminotransferase class I/classII large" evidence="5">
    <location>
        <begin position="35"/>
        <end position="369"/>
    </location>
</feature>
<dbReference type="InterPro" id="IPR019880">
    <property type="entry name" value="OxyQ"/>
</dbReference>
<accession>A0ABP4LME1</accession>
<evidence type="ECO:0000256" key="2">
    <source>
        <dbReference type="ARBA" id="ARBA00022576"/>
    </source>
</evidence>
<dbReference type="EC" id="2.6.1.-" evidence="4"/>
<keyword evidence="7" id="KW-1185">Reference proteome</keyword>
<dbReference type="InterPro" id="IPR015421">
    <property type="entry name" value="PyrdxlP-dep_Trfase_major"/>
</dbReference>
<sequence length="373" mass="39779">MTDLFSSSTSSRLPDFPWDKLAPFKQKAADHPDGIVDLSIGSPVDPVPDLVKKALADAADAPAYPTTIGTSTARQSAVDWLERRLDVPGVDPRTGVLPVIGTKELIMLLPMLLGVGAGDTVLIPDLAYPTYEAGAALARAKSVPVPDVTQYDGPVAVAYLNSPRNPSGEITSAAELKAAVEWARANNVLLVNDECYVEFGWDEQPVSVLHPDVCGGSFDNLLAVHSLSKRSNLAGYRAGFVAGDERIVAELLAVRKHAGLMVPSPIQAAMAAAFADDQHVEEQRARYIRRRSVLREALTGAGWEITLSQGGLYLWAEHPSYDAYGSVAALSELGILVAPGAFYGTAGERNIRVALTGTDERIDAAVKRLQAQV</sequence>
<keyword evidence="3 4" id="KW-0808">Transferase</keyword>
<dbReference type="RefSeq" id="WP_344174146.1">
    <property type="nucleotide sequence ID" value="NZ_BAAANC010000002.1"/>
</dbReference>
<dbReference type="GO" id="GO:0008483">
    <property type="term" value="F:transaminase activity"/>
    <property type="evidence" value="ECO:0007669"/>
    <property type="project" value="UniProtKB-KW"/>
</dbReference>
<comment type="cofactor">
    <cofactor evidence="1 4">
        <name>pyridoxal 5'-phosphate</name>
        <dbReference type="ChEBI" id="CHEBI:597326"/>
    </cofactor>
</comment>
<gene>
    <name evidence="6" type="ORF">GCM10009741_28450</name>
</gene>
<evidence type="ECO:0000256" key="1">
    <source>
        <dbReference type="ARBA" id="ARBA00001933"/>
    </source>
</evidence>